<evidence type="ECO:0000313" key="2">
    <source>
        <dbReference type="Proteomes" id="UP001154282"/>
    </source>
</evidence>
<sequence>MEKGRVGQGPSSPSPIRLQISEHSTRLQMPMQDRTTIEAEMKARRIMQEVPVMAAAKPLLEHHQRSSIHKPTINGVDAFDGTSLSFPGFGSLYPHCLLAIFPLFRFTFPCQRLRHVPQRLLLLFPTVLPLPPLGCNDSWRRS</sequence>
<accession>A0AAV0M6B1</accession>
<evidence type="ECO:0000313" key="1">
    <source>
        <dbReference type="EMBL" id="CAI0442026.1"/>
    </source>
</evidence>
<keyword evidence="2" id="KW-1185">Reference proteome</keyword>
<organism evidence="1 2">
    <name type="scientific">Linum tenue</name>
    <dbReference type="NCBI Taxonomy" id="586396"/>
    <lineage>
        <taxon>Eukaryota</taxon>
        <taxon>Viridiplantae</taxon>
        <taxon>Streptophyta</taxon>
        <taxon>Embryophyta</taxon>
        <taxon>Tracheophyta</taxon>
        <taxon>Spermatophyta</taxon>
        <taxon>Magnoliopsida</taxon>
        <taxon>eudicotyledons</taxon>
        <taxon>Gunneridae</taxon>
        <taxon>Pentapetalae</taxon>
        <taxon>rosids</taxon>
        <taxon>fabids</taxon>
        <taxon>Malpighiales</taxon>
        <taxon>Linaceae</taxon>
        <taxon>Linum</taxon>
    </lineage>
</organism>
<gene>
    <name evidence="1" type="ORF">LITE_LOCUS27119</name>
</gene>
<protein>
    <submittedName>
        <fullName evidence="1">Uncharacterized protein</fullName>
    </submittedName>
</protein>
<dbReference type="AlphaFoldDB" id="A0AAV0M6B1"/>
<name>A0AAV0M6B1_9ROSI</name>
<dbReference type="EMBL" id="CAMGYJ010000007">
    <property type="protein sequence ID" value="CAI0442026.1"/>
    <property type="molecule type" value="Genomic_DNA"/>
</dbReference>
<proteinExistence type="predicted"/>
<reference evidence="1" key="1">
    <citation type="submission" date="2022-08" db="EMBL/GenBank/DDBJ databases">
        <authorList>
            <person name="Gutierrez-Valencia J."/>
        </authorList>
    </citation>
    <scope>NUCLEOTIDE SEQUENCE</scope>
</reference>
<comment type="caution">
    <text evidence="1">The sequence shown here is derived from an EMBL/GenBank/DDBJ whole genome shotgun (WGS) entry which is preliminary data.</text>
</comment>
<dbReference type="Proteomes" id="UP001154282">
    <property type="component" value="Unassembled WGS sequence"/>
</dbReference>